<dbReference type="PANTHER" id="PTHR42852:SF13">
    <property type="entry name" value="PROTEIN DIPZ"/>
    <property type="match status" value="1"/>
</dbReference>
<dbReference type="PROSITE" id="PS51352">
    <property type="entry name" value="THIOREDOXIN_2"/>
    <property type="match status" value="1"/>
</dbReference>
<comment type="subcellular location">
    <subcellularLocation>
        <location evidence="1">Cell envelope</location>
    </subcellularLocation>
</comment>
<reference evidence="6 7" key="1">
    <citation type="submission" date="2024-09" db="EMBL/GenBank/DDBJ databases">
        <title>Draft genome sequence of Candidatus Magnetaquicoccaceae bacterium FCR-1.</title>
        <authorList>
            <person name="Shimoshige H."/>
            <person name="Shimamura S."/>
            <person name="Taoka A."/>
            <person name="Kobayashi H."/>
            <person name="Maekawa T."/>
        </authorList>
    </citation>
    <scope>NUCLEOTIDE SEQUENCE [LARGE SCALE GENOMIC DNA]</scope>
    <source>
        <strain evidence="6 7">FCR-1</strain>
    </source>
</reference>
<dbReference type="PROSITE" id="PS00194">
    <property type="entry name" value="THIOREDOXIN_1"/>
    <property type="match status" value="1"/>
</dbReference>
<sequence length="163" mass="18190">MTRRLLVFAFALILFTLPLHAADDTGINTPLTLTDGKTLRLPELKGKVVLVNFWATWCPPCLEEIPELIKLQSTYAERGLVVLGIDYMEKPDREKLVRFMEEHGINYPVAYGETRVVQGLAKALGGVFALPVTKVLDREGKVAKAHVGGLNFNEMKKMVEPLL</sequence>
<gene>
    <name evidence="6" type="primary">resA_2</name>
    <name evidence="6" type="ORF">SIID45300_02760</name>
</gene>
<dbReference type="InterPro" id="IPR013740">
    <property type="entry name" value="Redoxin"/>
</dbReference>
<dbReference type="PANTHER" id="PTHR42852">
    <property type="entry name" value="THIOL:DISULFIDE INTERCHANGE PROTEIN DSBE"/>
    <property type="match status" value="1"/>
</dbReference>
<dbReference type="SUPFAM" id="SSF52833">
    <property type="entry name" value="Thioredoxin-like"/>
    <property type="match status" value="1"/>
</dbReference>
<protein>
    <submittedName>
        <fullName evidence="6">Thiol-disulfide oxidoreductase ResA</fullName>
    </submittedName>
</protein>
<dbReference type="InterPro" id="IPR050553">
    <property type="entry name" value="Thioredoxin_ResA/DsbE_sf"/>
</dbReference>
<evidence type="ECO:0000313" key="7">
    <source>
        <dbReference type="Proteomes" id="UP001628193"/>
    </source>
</evidence>
<proteinExistence type="predicted"/>
<evidence type="ECO:0000256" key="2">
    <source>
        <dbReference type="ARBA" id="ARBA00022748"/>
    </source>
</evidence>
<dbReference type="InterPro" id="IPR017937">
    <property type="entry name" value="Thioredoxin_CS"/>
</dbReference>
<dbReference type="RefSeq" id="WP_420906133.1">
    <property type="nucleotide sequence ID" value="NZ_BAAFGK010000005.1"/>
</dbReference>
<feature type="domain" description="Thioredoxin" evidence="5">
    <location>
        <begin position="11"/>
        <end position="163"/>
    </location>
</feature>
<dbReference type="EMBL" id="BAAFGK010000005">
    <property type="protein sequence ID" value="GAB0058411.1"/>
    <property type="molecule type" value="Genomic_DNA"/>
</dbReference>
<dbReference type="Proteomes" id="UP001628193">
    <property type="component" value="Unassembled WGS sequence"/>
</dbReference>
<evidence type="ECO:0000259" key="5">
    <source>
        <dbReference type="PROSITE" id="PS51352"/>
    </source>
</evidence>
<organism evidence="6 7">
    <name type="scientific">Candidatus Magnetaquiglobus chichijimensis</name>
    <dbReference type="NCBI Taxonomy" id="3141448"/>
    <lineage>
        <taxon>Bacteria</taxon>
        <taxon>Pseudomonadati</taxon>
        <taxon>Pseudomonadota</taxon>
        <taxon>Magnetococcia</taxon>
        <taxon>Magnetococcales</taxon>
        <taxon>Candidatus Magnetaquicoccaceae</taxon>
        <taxon>Candidatus Magnetaquiglobus</taxon>
    </lineage>
</organism>
<feature type="chain" id="PRO_5045472041" evidence="4">
    <location>
        <begin position="22"/>
        <end position="163"/>
    </location>
</feature>
<keyword evidence="4" id="KW-0732">Signal</keyword>
<keyword evidence="2" id="KW-0201">Cytochrome c-type biogenesis</keyword>
<evidence type="ECO:0000256" key="1">
    <source>
        <dbReference type="ARBA" id="ARBA00004196"/>
    </source>
</evidence>
<dbReference type="InterPro" id="IPR013766">
    <property type="entry name" value="Thioredoxin_domain"/>
</dbReference>
<comment type="caution">
    <text evidence="6">The sequence shown here is derived from an EMBL/GenBank/DDBJ whole genome shotgun (WGS) entry which is preliminary data.</text>
</comment>
<keyword evidence="7" id="KW-1185">Reference proteome</keyword>
<feature type="signal peptide" evidence="4">
    <location>
        <begin position="1"/>
        <end position="21"/>
    </location>
</feature>
<dbReference type="InterPro" id="IPR036249">
    <property type="entry name" value="Thioredoxin-like_sf"/>
</dbReference>
<dbReference type="Gene3D" id="3.40.30.10">
    <property type="entry name" value="Glutaredoxin"/>
    <property type="match status" value="1"/>
</dbReference>
<keyword evidence="3" id="KW-0676">Redox-active center</keyword>
<dbReference type="Pfam" id="PF08534">
    <property type="entry name" value="Redoxin"/>
    <property type="match status" value="1"/>
</dbReference>
<accession>A0ABQ0CBY2</accession>
<evidence type="ECO:0000313" key="6">
    <source>
        <dbReference type="EMBL" id="GAB0058411.1"/>
    </source>
</evidence>
<evidence type="ECO:0000256" key="4">
    <source>
        <dbReference type="SAM" id="SignalP"/>
    </source>
</evidence>
<dbReference type="CDD" id="cd02966">
    <property type="entry name" value="TlpA_like_family"/>
    <property type="match status" value="1"/>
</dbReference>
<evidence type="ECO:0000256" key="3">
    <source>
        <dbReference type="ARBA" id="ARBA00023284"/>
    </source>
</evidence>
<name>A0ABQ0CBY2_9PROT</name>